<name>A0AAW8U4L7_9ENTE</name>
<dbReference type="Pfam" id="PF04203">
    <property type="entry name" value="Sortase"/>
    <property type="match status" value="1"/>
</dbReference>
<comment type="caution">
    <text evidence="5">The sequence shown here is derived from an EMBL/GenBank/DDBJ whole genome shotgun (WGS) entry which is preliminary data.</text>
</comment>
<feature type="active site" description="Proton donor/acceptor" evidence="2">
    <location>
        <position position="151"/>
    </location>
</feature>
<gene>
    <name evidence="5" type="ORF">P7H70_02570</name>
</gene>
<dbReference type="EMBL" id="JARQBZ010000003">
    <property type="protein sequence ID" value="MDT2832926.1"/>
    <property type="molecule type" value="Genomic_DNA"/>
</dbReference>
<evidence type="ECO:0000256" key="2">
    <source>
        <dbReference type="PIRSR" id="PIRSR605754-1"/>
    </source>
</evidence>
<feature type="coiled-coil region" evidence="3">
    <location>
        <begin position="43"/>
        <end position="71"/>
    </location>
</feature>
<dbReference type="GO" id="GO:0016787">
    <property type="term" value="F:hydrolase activity"/>
    <property type="evidence" value="ECO:0007669"/>
    <property type="project" value="UniProtKB-KW"/>
</dbReference>
<dbReference type="SUPFAM" id="SSF63817">
    <property type="entry name" value="Sortase"/>
    <property type="match status" value="1"/>
</dbReference>
<evidence type="ECO:0000313" key="5">
    <source>
        <dbReference type="EMBL" id="MDT2832926.1"/>
    </source>
</evidence>
<accession>A0AAW8U4L7</accession>
<dbReference type="Proteomes" id="UP001268577">
    <property type="component" value="Unassembled WGS sequence"/>
</dbReference>
<dbReference type="NCBIfam" id="TIGR01076">
    <property type="entry name" value="sortase_fam"/>
    <property type="match status" value="1"/>
</dbReference>
<evidence type="ECO:0000256" key="1">
    <source>
        <dbReference type="ARBA" id="ARBA00022801"/>
    </source>
</evidence>
<evidence type="ECO:0000256" key="4">
    <source>
        <dbReference type="SAM" id="Phobius"/>
    </source>
</evidence>
<keyword evidence="4" id="KW-0472">Membrane</keyword>
<feature type="transmembrane region" description="Helical" evidence="4">
    <location>
        <begin position="12"/>
        <end position="30"/>
    </location>
</feature>
<reference evidence="5" key="1">
    <citation type="submission" date="2023-03" db="EMBL/GenBank/DDBJ databases">
        <authorList>
            <person name="Shen W."/>
            <person name="Cai J."/>
        </authorList>
    </citation>
    <scope>NUCLEOTIDE SEQUENCE</scope>
    <source>
        <strain evidence="5">P96-3</strain>
    </source>
</reference>
<keyword evidence="3" id="KW-0175">Coiled coil</keyword>
<dbReference type="CDD" id="cd05827">
    <property type="entry name" value="Sortase_C"/>
    <property type="match status" value="1"/>
</dbReference>
<keyword evidence="1" id="KW-0378">Hydrolase</keyword>
<feature type="transmembrane region" description="Helical" evidence="4">
    <location>
        <begin position="252"/>
        <end position="271"/>
    </location>
</feature>
<feature type="active site" description="Acyl-thioester intermediate" evidence="2">
    <location>
        <position position="213"/>
    </location>
</feature>
<sequence length="378" mass="43537">MSSERKAIILKLAIVTTFVIGAFIFLYPFVANILNAQIDHYRIEQLSKQTEQEAEKQRQKERKRAEEIKNNPTLGIQLETELFDEVEKSSPLTKNEISEHLIGSISIPKINSQLPIFDETTPSFLQEGITLLPGSSYPTGGKSSHAVLTGHTGLPSKKLFTDLKDLVIGDVIYLKIAEKNLAYKVDQIKTVLPNQLDDLKRQEGQDYLTLVTCTPYMVNTHRLLVRGHRVPVDQKQMKQKEQEINKKNNMALVFYLMLLISLVSLLLYVIYRQYINYQITGRRYRLKVQVLYDGISKANQTFVLMDSKKRPSLIETKSNKKGEIRLKGIKGGRYLLMLKEEDKSLEIICFVKHYKDTYFSTRLSKKSDSQWELKVSKE</sequence>
<dbReference type="InterPro" id="IPR042002">
    <property type="entry name" value="Sortase_C"/>
</dbReference>
<proteinExistence type="predicted"/>
<dbReference type="Gene3D" id="2.40.260.10">
    <property type="entry name" value="Sortase"/>
    <property type="match status" value="1"/>
</dbReference>
<organism evidence="5 6">
    <name type="scientific">Vagococcus carniphilus</name>
    <dbReference type="NCBI Taxonomy" id="218144"/>
    <lineage>
        <taxon>Bacteria</taxon>
        <taxon>Bacillati</taxon>
        <taxon>Bacillota</taxon>
        <taxon>Bacilli</taxon>
        <taxon>Lactobacillales</taxon>
        <taxon>Enterococcaceae</taxon>
        <taxon>Vagococcus</taxon>
    </lineage>
</organism>
<dbReference type="RefSeq" id="WP_311984846.1">
    <property type="nucleotide sequence ID" value="NZ_JARQBZ010000003.1"/>
</dbReference>
<dbReference type="InterPro" id="IPR023365">
    <property type="entry name" value="Sortase_dom-sf"/>
</dbReference>
<dbReference type="AlphaFoldDB" id="A0AAW8U4L7"/>
<dbReference type="InterPro" id="IPR005754">
    <property type="entry name" value="Sortase"/>
</dbReference>
<keyword evidence="4" id="KW-1133">Transmembrane helix</keyword>
<evidence type="ECO:0000313" key="6">
    <source>
        <dbReference type="Proteomes" id="UP001268577"/>
    </source>
</evidence>
<keyword evidence="4" id="KW-0812">Transmembrane</keyword>
<protein>
    <submittedName>
        <fullName evidence="5">Class C sortase</fullName>
    </submittedName>
</protein>
<dbReference type="NCBIfam" id="NF033745">
    <property type="entry name" value="class_C_sortase"/>
    <property type="match status" value="1"/>
</dbReference>
<evidence type="ECO:0000256" key="3">
    <source>
        <dbReference type="SAM" id="Coils"/>
    </source>
</evidence>